<dbReference type="Proteomes" id="UP001272515">
    <property type="component" value="Unassembled WGS sequence"/>
</dbReference>
<reference evidence="6 7" key="1">
    <citation type="submission" date="2023-10" db="EMBL/GenBank/DDBJ databases">
        <title>Veillonella sp. nov., isolated from a pig farm feces dump.</title>
        <authorList>
            <person name="Chang Y.-H."/>
        </authorList>
    </citation>
    <scope>NUCLEOTIDE SEQUENCE [LARGE SCALE GENOMIC DNA]</scope>
    <source>
        <strain evidence="6 7">YH-vei2233</strain>
    </source>
</reference>
<protein>
    <submittedName>
        <fullName evidence="6">ABC transporter substrate-binding protein</fullName>
    </submittedName>
</protein>
<comment type="subcellular location">
    <subcellularLocation>
        <location evidence="1">Cell envelope</location>
    </subcellularLocation>
</comment>
<sequence>MNVNTFSKLCSVVGIVAVAFTISGCNINQTNEQSAQVMGQLSPKVQGMLHRQNTSEAIDVEFAKRFDDKMAQAKKLVTVDGDTITVKHKFGTTVMPKTHQRIVVIRMEDPILALDVPFLAGNYNPNHYLYEQLSAKDINVISVNDDSKTINYEQVQAEEPDLIIMRDSFDQNVYNALNKIAPTAAFDLRQDETSLLALSMALGIPETGELRLREYYSKAKFYRMALHEHIGDKTVALLRVLNKEIRLYPYSKNDINRFMYELLNLNPPLMVLEADFSTTNNAISLERLPDMKADYLLISSGYGPSSKQNNKIAQNRLESMKRDELWHKIPAVQQGHVEEVDTTVWNAHGILAKEQSMKSIYDAWGK</sequence>
<comment type="caution">
    <text evidence="6">The sequence shown here is derived from an EMBL/GenBank/DDBJ whole genome shotgun (WGS) entry which is preliminary data.</text>
</comment>
<evidence type="ECO:0000313" key="7">
    <source>
        <dbReference type="Proteomes" id="UP001272515"/>
    </source>
</evidence>
<dbReference type="PANTHER" id="PTHR30532:SF1">
    <property type="entry name" value="IRON(3+)-HYDROXAMATE-BINDING PROTEIN FHUD"/>
    <property type="match status" value="1"/>
</dbReference>
<organism evidence="6 7">
    <name type="scientific">Veillonella absiana</name>
    <dbReference type="NCBI Taxonomy" id="3079305"/>
    <lineage>
        <taxon>Bacteria</taxon>
        <taxon>Bacillati</taxon>
        <taxon>Bacillota</taxon>
        <taxon>Negativicutes</taxon>
        <taxon>Veillonellales</taxon>
        <taxon>Veillonellaceae</taxon>
        <taxon>Veillonella</taxon>
    </lineage>
</organism>
<dbReference type="RefSeq" id="WP_317330060.1">
    <property type="nucleotide sequence ID" value="NZ_JAWJZA010000020.1"/>
</dbReference>
<evidence type="ECO:0000313" key="6">
    <source>
        <dbReference type="EMBL" id="MDV5088601.1"/>
    </source>
</evidence>
<dbReference type="PANTHER" id="PTHR30532">
    <property type="entry name" value="IRON III DICITRATE-BINDING PERIPLASMIC PROTEIN"/>
    <property type="match status" value="1"/>
</dbReference>
<feature type="domain" description="Fe/B12 periplasmic-binding" evidence="5">
    <location>
        <begin position="101"/>
        <end position="366"/>
    </location>
</feature>
<accession>A0ABU3Z9K3</accession>
<dbReference type="SUPFAM" id="SSF53807">
    <property type="entry name" value="Helical backbone' metal receptor"/>
    <property type="match status" value="1"/>
</dbReference>
<evidence type="ECO:0000259" key="5">
    <source>
        <dbReference type="PROSITE" id="PS50983"/>
    </source>
</evidence>
<dbReference type="PROSITE" id="PS50983">
    <property type="entry name" value="FE_B12_PBP"/>
    <property type="match status" value="1"/>
</dbReference>
<comment type="similarity">
    <text evidence="2">Belongs to the bacterial solute-binding protein 8 family.</text>
</comment>
<dbReference type="Gene3D" id="3.40.50.1980">
    <property type="entry name" value="Nitrogenase molybdenum iron protein domain"/>
    <property type="match status" value="2"/>
</dbReference>
<proteinExistence type="inferred from homology"/>
<dbReference type="InterPro" id="IPR051313">
    <property type="entry name" value="Bact_iron-sidero_bind"/>
</dbReference>
<dbReference type="Pfam" id="PF01497">
    <property type="entry name" value="Peripla_BP_2"/>
    <property type="match status" value="1"/>
</dbReference>
<evidence type="ECO:0000256" key="3">
    <source>
        <dbReference type="ARBA" id="ARBA00022448"/>
    </source>
</evidence>
<evidence type="ECO:0000256" key="4">
    <source>
        <dbReference type="ARBA" id="ARBA00022729"/>
    </source>
</evidence>
<gene>
    <name evidence="6" type="ORF">RVY80_07075</name>
</gene>
<name>A0ABU3Z9K3_9FIRM</name>
<evidence type="ECO:0000256" key="2">
    <source>
        <dbReference type="ARBA" id="ARBA00008814"/>
    </source>
</evidence>
<keyword evidence="4" id="KW-0732">Signal</keyword>
<evidence type="ECO:0000256" key="1">
    <source>
        <dbReference type="ARBA" id="ARBA00004196"/>
    </source>
</evidence>
<dbReference type="EMBL" id="JAWJZB010000007">
    <property type="protein sequence ID" value="MDV5088601.1"/>
    <property type="molecule type" value="Genomic_DNA"/>
</dbReference>
<keyword evidence="7" id="KW-1185">Reference proteome</keyword>
<dbReference type="InterPro" id="IPR002491">
    <property type="entry name" value="ABC_transptr_periplasmic_BD"/>
</dbReference>
<keyword evidence="3" id="KW-0813">Transport</keyword>